<dbReference type="HOGENOM" id="CLU_3261858_0_0_10"/>
<name>U2E0Y4_9BACE</name>
<accession>U2E0Y4</accession>
<sequence length="41" mass="4743">FFDILINNTSSTIILNRQFSCSPLFFCEGFCSGIFFKIESR</sequence>
<evidence type="ECO:0000313" key="2">
    <source>
        <dbReference type="Proteomes" id="UP000016496"/>
    </source>
</evidence>
<feature type="non-terminal residue" evidence="1">
    <location>
        <position position="1"/>
    </location>
</feature>
<protein>
    <submittedName>
        <fullName evidence="1">Uncharacterized protein</fullName>
    </submittedName>
</protein>
<dbReference type="AlphaFoldDB" id="U2E0Y4"/>
<dbReference type="EMBL" id="AWSV01000066">
    <property type="protein sequence ID" value="ERI85916.1"/>
    <property type="molecule type" value="Genomic_DNA"/>
</dbReference>
<proteinExistence type="predicted"/>
<gene>
    <name evidence="1" type="ORF">HMPREF1981_01229</name>
</gene>
<comment type="caution">
    <text evidence="1">The sequence shown here is derived from an EMBL/GenBank/DDBJ whole genome shotgun (WGS) entry which is preliminary data.</text>
</comment>
<evidence type="ECO:0000313" key="1">
    <source>
        <dbReference type="EMBL" id="ERI85916.1"/>
    </source>
</evidence>
<dbReference type="Proteomes" id="UP000016496">
    <property type="component" value="Unassembled WGS sequence"/>
</dbReference>
<organism evidence="1 2">
    <name type="scientific">Bacteroides pyogenes F0041</name>
    <dbReference type="NCBI Taxonomy" id="1321819"/>
    <lineage>
        <taxon>Bacteria</taxon>
        <taxon>Pseudomonadati</taxon>
        <taxon>Bacteroidota</taxon>
        <taxon>Bacteroidia</taxon>
        <taxon>Bacteroidales</taxon>
        <taxon>Bacteroidaceae</taxon>
        <taxon>Bacteroides</taxon>
    </lineage>
</organism>
<reference evidence="1 2" key="1">
    <citation type="submission" date="2013-08" db="EMBL/GenBank/DDBJ databases">
        <authorList>
            <person name="Weinstock G."/>
            <person name="Sodergren E."/>
            <person name="Wylie T."/>
            <person name="Fulton L."/>
            <person name="Fulton R."/>
            <person name="Fronick C."/>
            <person name="O'Laughlin M."/>
            <person name="Godfrey J."/>
            <person name="Miner T."/>
            <person name="Herter B."/>
            <person name="Appelbaum E."/>
            <person name="Cordes M."/>
            <person name="Lek S."/>
            <person name="Wollam A."/>
            <person name="Pepin K.H."/>
            <person name="Palsikar V.B."/>
            <person name="Mitreva M."/>
            <person name="Wilson R.K."/>
        </authorList>
    </citation>
    <scope>NUCLEOTIDE SEQUENCE [LARGE SCALE GENOMIC DNA]</scope>
    <source>
        <strain evidence="1 2">F0041</strain>
    </source>
</reference>